<dbReference type="EMBL" id="CAJOBE010001138">
    <property type="protein sequence ID" value="CAF3717760.1"/>
    <property type="molecule type" value="Genomic_DNA"/>
</dbReference>
<dbReference type="Proteomes" id="UP000663874">
    <property type="component" value="Unassembled WGS sequence"/>
</dbReference>
<evidence type="ECO:0000313" key="1">
    <source>
        <dbReference type="EMBL" id="CAF3717760.1"/>
    </source>
</evidence>
<dbReference type="AlphaFoldDB" id="A0A818VYF4"/>
<reference evidence="1" key="1">
    <citation type="submission" date="2021-02" db="EMBL/GenBank/DDBJ databases">
        <authorList>
            <person name="Nowell W R."/>
        </authorList>
    </citation>
    <scope>NUCLEOTIDE SEQUENCE</scope>
</reference>
<evidence type="ECO:0000313" key="2">
    <source>
        <dbReference type="Proteomes" id="UP000663874"/>
    </source>
</evidence>
<comment type="caution">
    <text evidence="1">The sequence shown here is derived from an EMBL/GenBank/DDBJ whole genome shotgun (WGS) entry which is preliminary data.</text>
</comment>
<gene>
    <name evidence="1" type="ORF">FNK824_LOCUS10268</name>
</gene>
<proteinExistence type="predicted"/>
<sequence>MATFMQKPTIIISPDINDNKENSITNNENNMIIEETHHDKEDIITTNSDPITACEALRQQNDALRQELHDIRQGNYMMTLAVYV</sequence>
<name>A0A818VYF4_9BILA</name>
<organism evidence="1 2">
    <name type="scientific">Rotaria sordida</name>
    <dbReference type="NCBI Taxonomy" id="392033"/>
    <lineage>
        <taxon>Eukaryota</taxon>
        <taxon>Metazoa</taxon>
        <taxon>Spiralia</taxon>
        <taxon>Gnathifera</taxon>
        <taxon>Rotifera</taxon>
        <taxon>Eurotatoria</taxon>
        <taxon>Bdelloidea</taxon>
        <taxon>Philodinida</taxon>
        <taxon>Philodinidae</taxon>
        <taxon>Rotaria</taxon>
    </lineage>
</organism>
<protein>
    <submittedName>
        <fullName evidence="1">Uncharacterized protein</fullName>
    </submittedName>
</protein>
<accession>A0A818VYF4</accession>